<dbReference type="Proteomes" id="UP001500340">
    <property type="component" value="Unassembled WGS sequence"/>
</dbReference>
<protein>
    <submittedName>
        <fullName evidence="1">Uncharacterized protein</fullName>
    </submittedName>
</protein>
<gene>
    <name evidence="1" type="ORF">GCM10008933_06290</name>
</gene>
<reference evidence="2" key="1">
    <citation type="journal article" date="2019" name="Int. J. Syst. Evol. Microbiol.">
        <title>The Global Catalogue of Microorganisms (GCM) 10K type strain sequencing project: providing services to taxonomists for standard genome sequencing and annotation.</title>
        <authorList>
            <consortium name="The Broad Institute Genomics Platform"/>
            <consortium name="The Broad Institute Genome Sequencing Center for Infectious Disease"/>
            <person name="Wu L."/>
            <person name="Ma J."/>
        </authorList>
    </citation>
    <scope>NUCLEOTIDE SEQUENCE [LARGE SCALE GENOMIC DNA]</scope>
    <source>
        <strain evidence="2">JCM 12774</strain>
    </source>
</reference>
<keyword evidence="2" id="KW-1185">Reference proteome</keyword>
<comment type="caution">
    <text evidence="1">The sequence shown here is derived from an EMBL/GenBank/DDBJ whole genome shotgun (WGS) entry which is preliminary data.</text>
</comment>
<accession>A0ABP3HT59</accession>
<organism evidence="1 2">
    <name type="scientific">Paenibacillus motobuensis</name>
    <dbReference type="NCBI Taxonomy" id="295324"/>
    <lineage>
        <taxon>Bacteria</taxon>
        <taxon>Bacillati</taxon>
        <taxon>Bacillota</taxon>
        <taxon>Bacilli</taxon>
        <taxon>Bacillales</taxon>
        <taxon>Paenibacillaceae</taxon>
        <taxon>Paenibacillus</taxon>
    </lineage>
</organism>
<evidence type="ECO:0000313" key="1">
    <source>
        <dbReference type="EMBL" id="GAA0377790.1"/>
    </source>
</evidence>
<sequence length="42" mass="4612">MSFEITVNHTTKFGPSPRKGKIVGKGAFKSAITPMFAQMQEI</sequence>
<proteinExistence type="predicted"/>
<dbReference type="EMBL" id="BAAACX010000005">
    <property type="protein sequence ID" value="GAA0377790.1"/>
    <property type="molecule type" value="Genomic_DNA"/>
</dbReference>
<evidence type="ECO:0000313" key="2">
    <source>
        <dbReference type="Proteomes" id="UP001500340"/>
    </source>
</evidence>
<name>A0ABP3HT59_9BACL</name>